<dbReference type="InterPro" id="IPR006148">
    <property type="entry name" value="Glc/Gal-6P_isomerase"/>
</dbReference>
<evidence type="ECO:0000259" key="3">
    <source>
        <dbReference type="Pfam" id="PF01182"/>
    </source>
</evidence>
<feature type="domain" description="Glucosamine/galactosamine-6-phosphate isomerase" evidence="3">
    <location>
        <begin position="13"/>
        <end position="232"/>
    </location>
</feature>
<accession>A0A4D7AST0</accession>
<dbReference type="InterPro" id="IPR004547">
    <property type="entry name" value="Glucosamine6P_isomerase"/>
</dbReference>
<dbReference type="GO" id="GO:0004342">
    <property type="term" value="F:glucosamine-6-phosphate deaminase activity"/>
    <property type="evidence" value="ECO:0007669"/>
    <property type="project" value="InterPro"/>
</dbReference>
<dbReference type="SUPFAM" id="SSF100950">
    <property type="entry name" value="NagB/RpiA/CoA transferase-like"/>
    <property type="match status" value="1"/>
</dbReference>
<dbReference type="PANTHER" id="PTHR11280">
    <property type="entry name" value="GLUCOSAMINE-6-PHOSPHATE ISOMERASE"/>
    <property type="match status" value="1"/>
</dbReference>
<reference evidence="5" key="1">
    <citation type="submission" date="2018-12" db="EMBL/GenBank/DDBJ databases">
        <title>Dusodibacter welbiota gen. nov., sp. nov., isolated from human faeces and emended description of the Oscillibacter genus.</title>
        <authorList>
            <person name="Le Roy T."/>
            <person name="Van der Smissen P."/>
            <person name="Delzenne N."/>
            <person name="Muccioli G."/>
            <person name="Collet J.F."/>
            <person name="Cani P.D."/>
        </authorList>
    </citation>
    <scope>NUCLEOTIDE SEQUENCE [LARGE SCALE GENOMIC DNA]</scope>
    <source>
        <strain evidence="5">J115</strain>
    </source>
</reference>
<dbReference type="Pfam" id="PF01182">
    <property type="entry name" value="Glucosamine_iso"/>
    <property type="match status" value="1"/>
</dbReference>
<dbReference type="GO" id="GO:0005975">
    <property type="term" value="P:carbohydrate metabolic process"/>
    <property type="evidence" value="ECO:0007669"/>
    <property type="project" value="InterPro"/>
</dbReference>
<gene>
    <name evidence="4" type="ORF">EIO64_04095</name>
</gene>
<keyword evidence="5" id="KW-1185">Reference proteome</keyword>
<evidence type="ECO:0000313" key="4">
    <source>
        <dbReference type="EMBL" id="QCI58500.1"/>
    </source>
</evidence>
<dbReference type="KEGG" id="obj:EIO64_04095"/>
<dbReference type="GO" id="GO:0005737">
    <property type="term" value="C:cytoplasm"/>
    <property type="evidence" value="ECO:0007669"/>
    <property type="project" value="TreeGrafter"/>
</dbReference>
<keyword evidence="1" id="KW-0378">Hydrolase</keyword>
<evidence type="ECO:0000256" key="2">
    <source>
        <dbReference type="ARBA" id="ARBA00023277"/>
    </source>
</evidence>
<name>A0A4D7AST0_9FIRM</name>
<dbReference type="InterPro" id="IPR037171">
    <property type="entry name" value="NagB/RpiA_transferase-like"/>
</dbReference>
<dbReference type="PANTHER" id="PTHR11280:SF5">
    <property type="entry name" value="GLUCOSAMINE-6-PHOSPHATE ISOMERASE"/>
    <property type="match status" value="1"/>
</dbReference>
<organism evidence="4 5">
    <name type="scientific">Dysosmobacter welbionis</name>
    <dbReference type="NCBI Taxonomy" id="2093857"/>
    <lineage>
        <taxon>Bacteria</taxon>
        <taxon>Bacillati</taxon>
        <taxon>Bacillota</taxon>
        <taxon>Clostridia</taxon>
        <taxon>Eubacteriales</taxon>
        <taxon>Oscillospiraceae</taxon>
        <taxon>Dysosmobacter</taxon>
    </lineage>
</organism>
<dbReference type="GeneID" id="89522355"/>
<dbReference type="GO" id="GO:0006046">
    <property type="term" value="P:N-acetylglucosamine catabolic process"/>
    <property type="evidence" value="ECO:0007669"/>
    <property type="project" value="TreeGrafter"/>
</dbReference>
<dbReference type="RefSeq" id="WP_025544214.1">
    <property type="nucleotide sequence ID" value="NZ_CP034413.3"/>
</dbReference>
<keyword evidence="2" id="KW-0119">Carbohydrate metabolism</keyword>
<protein>
    <submittedName>
        <fullName evidence="4">Glucosamine-6-phosphate deaminase</fullName>
    </submittedName>
</protein>
<dbReference type="Gene3D" id="3.40.50.1360">
    <property type="match status" value="1"/>
</dbReference>
<dbReference type="GO" id="GO:0019262">
    <property type="term" value="P:N-acetylneuraminate catabolic process"/>
    <property type="evidence" value="ECO:0007669"/>
    <property type="project" value="TreeGrafter"/>
</dbReference>
<sequence length="252" mass="27650">MRVVVEKDYEAMSRCATDLVQKAIEKDPQCLVSFPGGDTPVGMLREFVSRVNSGMIDPTGVKFVQLDDWVGIGPQDEGSCSHFVNTQLLTPMHRPFADKFLFDGSRIAAIDCQLKEQDAFIRRYGPIAVEVLGIGMNGHLGFNENGVDFSLRSHRTPLSAVTKAVQKKYFGGRELPLAEGITQGIAQIMESELVILLASGVQKAEIVFKAITGPVTNELPASILQKHPNCIWLLDQDAAGLLPRELVEMKNP</sequence>
<proteinExistence type="predicted"/>
<dbReference type="PROSITE" id="PS01161">
    <property type="entry name" value="GLC_GALNAC_ISOMERASE"/>
    <property type="match status" value="1"/>
</dbReference>
<dbReference type="GO" id="GO:0006043">
    <property type="term" value="P:glucosamine catabolic process"/>
    <property type="evidence" value="ECO:0007669"/>
    <property type="project" value="TreeGrafter"/>
</dbReference>
<dbReference type="Proteomes" id="UP000298642">
    <property type="component" value="Chromosome"/>
</dbReference>
<dbReference type="GO" id="GO:0042802">
    <property type="term" value="F:identical protein binding"/>
    <property type="evidence" value="ECO:0007669"/>
    <property type="project" value="TreeGrafter"/>
</dbReference>
<dbReference type="EMBL" id="CP034413">
    <property type="protein sequence ID" value="QCI58500.1"/>
    <property type="molecule type" value="Genomic_DNA"/>
</dbReference>
<evidence type="ECO:0000256" key="1">
    <source>
        <dbReference type="ARBA" id="ARBA00022801"/>
    </source>
</evidence>
<dbReference type="InterPro" id="IPR018321">
    <property type="entry name" value="Glucosamine6P_isomerase_CS"/>
</dbReference>
<dbReference type="CDD" id="cd01399">
    <property type="entry name" value="GlcN6P_deaminase"/>
    <property type="match status" value="1"/>
</dbReference>
<dbReference type="AlphaFoldDB" id="A0A4D7AST0"/>
<evidence type="ECO:0000313" key="5">
    <source>
        <dbReference type="Proteomes" id="UP000298642"/>
    </source>
</evidence>